<name>A0ABX6PP62_9HYPH</name>
<evidence type="ECO:0000313" key="1">
    <source>
        <dbReference type="EMBL" id="QKK20400.1"/>
    </source>
</evidence>
<reference evidence="1 2" key="1">
    <citation type="submission" date="2020-05" db="EMBL/GenBank/DDBJ databases">
        <title>Genome sequences of pea root nodulating Rhizobium spp.</title>
        <authorList>
            <person name="Rahi P."/>
        </authorList>
    </citation>
    <scope>NUCLEOTIDE SEQUENCE [LARGE SCALE GENOMIC DNA]</scope>
    <source>
        <strain evidence="2">JKLM 12A2</strain>
        <plasmid evidence="1 2">pPR12A201</plasmid>
    </source>
</reference>
<organism evidence="1 2">
    <name type="scientific">Rhizobium indicum</name>
    <dbReference type="NCBI Taxonomy" id="2583231"/>
    <lineage>
        <taxon>Bacteria</taxon>
        <taxon>Pseudomonadati</taxon>
        <taxon>Pseudomonadota</taxon>
        <taxon>Alphaproteobacteria</taxon>
        <taxon>Hyphomicrobiales</taxon>
        <taxon>Rhizobiaceae</taxon>
        <taxon>Rhizobium/Agrobacterium group</taxon>
        <taxon>Rhizobium</taxon>
    </lineage>
</organism>
<sequence length="91" mass="9957">MTTRYLWTLEREGRSTLSGLDTIGEIISIIVAEDVPGAMPADWVVSFMRIDADQDGSAAHESPLGWTLRLQQSGAPERECGFGADPHPRTD</sequence>
<geneLocation type="plasmid" evidence="1 2">
    <name>pPR12A201</name>
</geneLocation>
<keyword evidence="2" id="KW-1185">Reference proteome</keyword>
<accession>A0ABX6PP62</accession>
<keyword evidence="1" id="KW-0614">Plasmid</keyword>
<dbReference type="Proteomes" id="UP000305673">
    <property type="component" value="Plasmid pPR12A201"/>
</dbReference>
<protein>
    <submittedName>
        <fullName evidence="1">Uncharacterized protein</fullName>
    </submittedName>
</protein>
<evidence type="ECO:0000313" key="2">
    <source>
        <dbReference type="Proteomes" id="UP000305673"/>
    </source>
</evidence>
<dbReference type="RefSeq" id="WP_138391031.1">
    <property type="nucleotide sequence ID" value="NZ_CP054022.1"/>
</dbReference>
<gene>
    <name evidence="1" type="ORF">FFM53_028790</name>
</gene>
<dbReference type="EMBL" id="CP054022">
    <property type="protein sequence ID" value="QKK20400.1"/>
    <property type="molecule type" value="Genomic_DNA"/>
</dbReference>
<proteinExistence type="predicted"/>